<dbReference type="PANTHER" id="PTHR10795">
    <property type="entry name" value="PROPROTEIN CONVERTASE SUBTILISIN/KEXIN"/>
    <property type="match status" value="1"/>
</dbReference>
<accession>A0A514BRY9</accession>
<dbReference type="Gene3D" id="3.50.30.30">
    <property type="match status" value="1"/>
</dbReference>
<feature type="active site" description="Charge relay system" evidence="4 5">
    <location>
        <position position="694"/>
    </location>
</feature>
<dbReference type="EMBL" id="CP041242">
    <property type="protein sequence ID" value="QDH70130.1"/>
    <property type="molecule type" value="Genomic_DNA"/>
</dbReference>
<dbReference type="Pfam" id="PF04151">
    <property type="entry name" value="PPC"/>
    <property type="match status" value="1"/>
</dbReference>
<dbReference type="InterPro" id="IPR015500">
    <property type="entry name" value="Peptidase_S8_subtilisin-rel"/>
</dbReference>
<feature type="active site" description="Charge relay system" evidence="4 5">
    <location>
        <position position="282"/>
    </location>
</feature>
<comment type="similarity">
    <text evidence="5">Belongs to the peptidase S8 family.</text>
</comment>
<dbReference type="OrthoDB" id="1114329at2"/>
<reference evidence="10 11" key="1">
    <citation type="submission" date="2019-06" db="EMBL/GenBank/DDBJ databases">
        <title>Lysobacter alkalisoli sp. nov. isolated from saline-alkali soil.</title>
        <authorList>
            <person name="Sun J.-Q."/>
            <person name="Xu L."/>
        </authorList>
    </citation>
    <scope>NUCLEOTIDE SEQUENCE [LARGE SCALE GENOMIC DNA]</scope>
    <source>
        <strain evidence="10 11">SJ-36</strain>
    </source>
</reference>
<dbReference type="InterPro" id="IPR036852">
    <property type="entry name" value="Peptidase_S8/S53_dom_sf"/>
</dbReference>
<feature type="domain" description="Peptidase C-terminal archaeal/bacterial" evidence="9">
    <location>
        <begin position="907"/>
        <end position="974"/>
    </location>
</feature>
<evidence type="ECO:0000259" key="7">
    <source>
        <dbReference type="Pfam" id="PF00082"/>
    </source>
</evidence>
<dbReference type="Gene3D" id="2.60.120.380">
    <property type="match status" value="1"/>
</dbReference>
<dbReference type="InterPro" id="IPR023828">
    <property type="entry name" value="Peptidase_S8_Ser-AS"/>
</dbReference>
<keyword evidence="2 5" id="KW-0378">Hydrolase</keyword>
<dbReference type="AlphaFoldDB" id="A0A514BRY9"/>
<dbReference type="GO" id="GO:0006508">
    <property type="term" value="P:proteolysis"/>
    <property type="evidence" value="ECO:0007669"/>
    <property type="project" value="UniProtKB-KW"/>
</dbReference>
<dbReference type="Proteomes" id="UP000317199">
    <property type="component" value="Chromosome"/>
</dbReference>
<evidence type="ECO:0000313" key="10">
    <source>
        <dbReference type="EMBL" id="QDH70130.1"/>
    </source>
</evidence>
<feature type="region of interest" description="Disordered" evidence="6">
    <location>
        <begin position="88"/>
        <end position="130"/>
    </location>
</feature>
<evidence type="ECO:0000256" key="1">
    <source>
        <dbReference type="ARBA" id="ARBA00022670"/>
    </source>
</evidence>
<dbReference type="SUPFAM" id="SSF52025">
    <property type="entry name" value="PA domain"/>
    <property type="match status" value="1"/>
</dbReference>
<keyword evidence="1 5" id="KW-0645">Protease</keyword>
<keyword evidence="3 5" id="KW-0720">Serine protease</keyword>
<dbReference type="PRINTS" id="PR00723">
    <property type="entry name" value="SUBTILISIN"/>
</dbReference>
<evidence type="ECO:0000256" key="5">
    <source>
        <dbReference type="PROSITE-ProRule" id="PRU01240"/>
    </source>
</evidence>
<dbReference type="SUPFAM" id="SSF52743">
    <property type="entry name" value="Subtilisin-like"/>
    <property type="match status" value="1"/>
</dbReference>
<feature type="domain" description="Peptidase S8/S53" evidence="7">
    <location>
        <begin position="273"/>
        <end position="727"/>
    </location>
</feature>
<evidence type="ECO:0000313" key="11">
    <source>
        <dbReference type="Proteomes" id="UP000317199"/>
    </source>
</evidence>
<proteinExistence type="inferred from homology"/>
<protein>
    <submittedName>
        <fullName evidence="10">S8 family serine peptidase</fullName>
    </submittedName>
</protein>
<dbReference type="InterPro" id="IPR046450">
    <property type="entry name" value="PA_dom_sf"/>
</dbReference>
<organism evidence="10 11">
    <name type="scientific">Marilutibacter alkalisoli</name>
    <dbReference type="NCBI Taxonomy" id="2591633"/>
    <lineage>
        <taxon>Bacteria</taxon>
        <taxon>Pseudomonadati</taxon>
        <taxon>Pseudomonadota</taxon>
        <taxon>Gammaproteobacteria</taxon>
        <taxon>Lysobacterales</taxon>
        <taxon>Lysobacteraceae</taxon>
        <taxon>Marilutibacter</taxon>
    </lineage>
</organism>
<gene>
    <name evidence="10" type="ORF">FKV23_08495</name>
</gene>
<dbReference type="Pfam" id="PF02225">
    <property type="entry name" value="PA"/>
    <property type="match status" value="1"/>
</dbReference>
<evidence type="ECO:0000259" key="9">
    <source>
        <dbReference type="Pfam" id="PF04151"/>
    </source>
</evidence>
<dbReference type="Pfam" id="PF00082">
    <property type="entry name" value="Peptidase_S8"/>
    <property type="match status" value="1"/>
</dbReference>
<name>A0A514BRY9_9GAMM</name>
<dbReference type="InterPro" id="IPR000209">
    <property type="entry name" value="Peptidase_S8/S53_dom"/>
</dbReference>
<evidence type="ECO:0000256" key="4">
    <source>
        <dbReference type="PIRSR" id="PIRSR615500-1"/>
    </source>
</evidence>
<feature type="compositionally biased region" description="Basic and acidic residues" evidence="6">
    <location>
        <begin position="105"/>
        <end position="118"/>
    </location>
</feature>
<dbReference type="Gene3D" id="3.40.50.200">
    <property type="entry name" value="Peptidase S8/S53 domain"/>
    <property type="match status" value="1"/>
</dbReference>
<evidence type="ECO:0000256" key="6">
    <source>
        <dbReference type="SAM" id="MobiDB-lite"/>
    </source>
</evidence>
<evidence type="ECO:0000259" key="8">
    <source>
        <dbReference type="Pfam" id="PF02225"/>
    </source>
</evidence>
<dbReference type="PROSITE" id="PS00138">
    <property type="entry name" value="SUBTILASE_SER"/>
    <property type="match status" value="1"/>
</dbReference>
<evidence type="ECO:0000256" key="2">
    <source>
        <dbReference type="ARBA" id="ARBA00022801"/>
    </source>
</evidence>
<dbReference type="GO" id="GO:0004252">
    <property type="term" value="F:serine-type endopeptidase activity"/>
    <property type="evidence" value="ECO:0007669"/>
    <property type="project" value="UniProtKB-UniRule"/>
</dbReference>
<feature type="active site" description="Charge relay system" evidence="4 5">
    <location>
        <position position="361"/>
    </location>
</feature>
<dbReference type="InterPro" id="IPR007280">
    <property type="entry name" value="Peptidase_C_arc/bac"/>
</dbReference>
<keyword evidence="11" id="KW-1185">Reference proteome</keyword>
<evidence type="ECO:0000256" key="3">
    <source>
        <dbReference type="ARBA" id="ARBA00022825"/>
    </source>
</evidence>
<feature type="domain" description="PA" evidence="8">
    <location>
        <begin position="532"/>
        <end position="616"/>
    </location>
</feature>
<dbReference type="PROSITE" id="PS51892">
    <property type="entry name" value="SUBTILASE"/>
    <property type="match status" value="1"/>
</dbReference>
<sequence length="989" mass="102552">MVTPTRWVTCMREWTCDAGSEAPIPGHTENCKVHRTSGKHTPTFRRPVAGQNRISRCLYDTPPTVGDCCATPEAQIQRGHQHVNQIAWNQNLPGPGHPGPGGRRGRPERNDRTSRNPKDAVTAASRQGPQTHIVVFREAPLASYRGERTGLAAPPKLAGKNRVNVKSAAARAYVSDLTQRQQRHETELSARIGRPLKISQRMQHALNAVVTELSPAEAAQVKQSPDVLLVEPYHEYVLDTDAGPALIGAPDIWSKGVGLPPGHITGTPGPAKGEGVVFGILDSGINFGSPSFAAVDSLGYPHVNPLGAGNHLGTCAPGEVDEGRCNDKLIGGYDFVCEAPAFRCGVAGIREEPGFGDTDGHGSHTASTAAGNHRDVVFRGVPTHISGVAPRANIVAFDICYHNIPTGQGLCPNVSAVAAINQAIADGVVDVINYSIGGGASPWTEAVSLAFLNASDAGIYIAASAGNSGPGAGTLGHNEPWTSSTAAATHTRLGFEFFLDVTGPAPVPSGLESILLRPGVNGVSQTAAIPGTTPLVVSPGIDTGNDGCAAFAAGQFQDAIAVIRRGTCAFSDKTNNAEAAGAIAVVIANNAAGITTPSVPGTSIPAFMVFQDDGDAVRDFAAANPGTTTAAIDYPATVIPGDPDVLAAFSSRGPAGFDLLKPDLTAPGVAILATIAGDTLTGFEDAIGLISGTSMASPHQAGAAGLLRQLHPTWSVPEIKSALVMTGHQDVLLEDGQTPANAFARGGGRVEAYQAARAGLVLHETTGNYLAANPNSGGDPSALNQPAMSRADCTDDCTFTRTFRSTRKNSQAWIATLEGLPGSVSPAQFNIKAFGERGVHISIDNGALPADGSWQFGTLVLTPEKADGANASPVLRLPIAVAVLPPPVPLENGVPVPGLADTTGGELFFTLEVPDGANNLSVTISGGSGDADLYVRHGERPNNALFDCRPFLFGNNEACNFASPQAGTWWIRLQAFSSYDGVTLTATWN</sequence>
<dbReference type="KEGG" id="lyj:FKV23_08495"/>
<dbReference type="InterPro" id="IPR045051">
    <property type="entry name" value="SBT"/>
</dbReference>
<dbReference type="InterPro" id="IPR003137">
    <property type="entry name" value="PA_domain"/>
</dbReference>